<evidence type="ECO:0000313" key="2">
    <source>
        <dbReference type="EMBL" id="SMC69944.1"/>
    </source>
</evidence>
<feature type="domain" description="Glycosyl transferase family 1" evidence="1">
    <location>
        <begin position="210"/>
        <end position="343"/>
    </location>
</feature>
<evidence type="ECO:0000259" key="1">
    <source>
        <dbReference type="Pfam" id="PF00534"/>
    </source>
</evidence>
<dbReference type="Pfam" id="PF00534">
    <property type="entry name" value="Glycos_transf_1"/>
    <property type="match status" value="1"/>
</dbReference>
<dbReference type="InterPro" id="IPR001296">
    <property type="entry name" value="Glyco_trans_1"/>
</dbReference>
<name>A0A1W2BAS7_9FLAO</name>
<accession>A0A1W2BAS7</accession>
<gene>
    <name evidence="2" type="ORF">SAMN06296427_10611</name>
</gene>
<protein>
    <submittedName>
        <fullName evidence="2">Glycosyltransferase involved in cell wall bisynthesis</fullName>
    </submittedName>
</protein>
<dbReference type="EMBL" id="FWXS01000006">
    <property type="protein sequence ID" value="SMC69944.1"/>
    <property type="molecule type" value="Genomic_DNA"/>
</dbReference>
<organism evidence="2 3">
    <name type="scientific">Moheibacter sediminis</name>
    <dbReference type="NCBI Taxonomy" id="1434700"/>
    <lineage>
        <taxon>Bacteria</taxon>
        <taxon>Pseudomonadati</taxon>
        <taxon>Bacteroidota</taxon>
        <taxon>Flavobacteriia</taxon>
        <taxon>Flavobacteriales</taxon>
        <taxon>Weeksellaceae</taxon>
        <taxon>Moheibacter</taxon>
    </lineage>
</organism>
<dbReference type="GO" id="GO:0016757">
    <property type="term" value="F:glycosyltransferase activity"/>
    <property type="evidence" value="ECO:0007669"/>
    <property type="project" value="InterPro"/>
</dbReference>
<dbReference type="AlphaFoldDB" id="A0A1W2BAS7"/>
<dbReference type="Proteomes" id="UP000192393">
    <property type="component" value="Unassembled WGS sequence"/>
</dbReference>
<dbReference type="Gene3D" id="3.40.50.2000">
    <property type="entry name" value="Glycogen Phosphorylase B"/>
    <property type="match status" value="2"/>
</dbReference>
<dbReference type="CDD" id="cd03801">
    <property type="entry name" value="GT4_PimA-like"/>
    <property type="match status" value="1"/>
</dbReference>
<dbReference type="STRING" id="1434700.SAMN06296427_10611"/>
<dbReference type="RefSeq" id="WP_084017505.1">
    <property type="nucleotide sequence ID" value="NZ_FWXS01000006.1"/>
</dbReference>
<sequence>MHILHLIKTSEGATWAIKLLQEMKNAYKEITFSVVIPSGGKHFEEYKNLCKNVYDFDFKLDTGIYKQGKILKDIVLKENPDIIHSWFTQTTLYSRLFLRNVDIPVIFQVAGPAHLENSIFKLGDIKSAQKNDYWIATSEYIYNKYLSSGVSKNKLFLNYAFIDAKALLHSKEHIEPRNIRKEFNIDENIKIIGTASYIYPPKFYEKTGIKGHEFLLEVFEKLLKKRNDVVLLIAGTTFGGDPSYENKLKQKAKNIAKDKVIFTGKYHHIYEIISNFDIFIYLSKSENLGGVYESLLFEIPTISSNKGALTELVINNETGFNADPNDTDKLVEHILSLLENDNKILKTKGKDLVMNKFNKEAIVQKTYEVYTKIIEDFKIKHFD</sequence>
<keyword evidence="2" id="KW-0808">Transferase</keyword>
<dbReference type="PANTHER" id="PTHR12526:SF630">
    <property type="entry name" value="GLYCOSYLTRANSFERASE"/>
    <property type="match status" value="1"/>
</dbReference>
<dbReference type="SUPFAM" id="SSF53756">
    <property type="entry name" value="UDP-Glycosyltransferase/glycogen phosphorylase"/>
    <property type="match status" value="1"/>
</dbReference>
<evidence type="ECO:0000313" key="3">
    <source>
        <dbReference type="Proteomes" id="UP000192393"/>
    </source>
</evidence>
<proteinExistence type="predicted"/>
<dbReference type="OrthoDB" id="1522162at2"/>
<keyword evidence="3" id="KW-1185">Reference proteome</keyword>
<dbReference type="PANTHER" id="PTHR12526">
    <property type="entry name" value="GLYCOSYLTRANSFERASE"/>
    <property type="match status" value="1"/>
</dbReference>
<reference evidence="2 3" key="1">
    <citation type="submission" date="2017-04" db="EMBL/GenBank/DDBJ databases">
        <authorList>
            <person name="Afonso C.L."/>
            <person name="Miller P.J."/>
            <person name="Scott M.A."/>
            <person name="Spackman E."/>
            <person name="Goraichik I."/>
            <person name="Dimitrov K.M."/>
            <person name="Suarez D.L."/>
            <person name="Swayne D.E."/>
        </authorList>
    </citation>
    <scope>NUCLEOTIDE SEQUENCE [LARGE SCALE GENOMIC DNA]</scope>
    <source>
        <strain evidence="2 3">CGMCC 1.12708</strain>
    </source>
</reference>